<dbReference type="NCBIfam" id="TIGR02666">
    <property type="entry name" value="moaA"/>
    <property type="match status" value="1"/>
</dbReference>
<dbReference type="AlphaFoldDB" id="A0A4R3K7Y9"/>
<dbReference type="PANTHER" id="PTHR22960">
    <property type="entry name" value="MOLYBDOPTERIN COFACTOR SYNTHESIS PROTEIN A"/>
    <property type="match status" value="1"/>
</dbReference>
<dbReference type="InterPro" id="IPR058240">
    <property type="entry name" value="rSAM_sf"/>
</dbReference>
<evidence type="ECO:0000259" key="13">
    <source>
        <dbReference type="PROSITE" id="PS51918"/>
    </source>
</evidence>
<dbReference type="RefSeq" id="WP_165874475.1">
    <property type="nucleotide sequence ID" value="NZ_SMAA01000008.1"/>
</dbReference>
<dbReference type="EMBL" id="SMAA01000008">
    <property type="protein sequence ID" value="TCS78997.1"/>
    <property type="molecule type" value="Genomic_DNA"/>
</dbReference>
<evidence type="ECO:0000256" key="8">
    <source>
        <dbReference type="ARBA" id="ARBA00023014"/>
    </source>
</evidence>
<gene>
    <name evidence="14" type="ORF">EDC37_10856</name>
</gene>
<dbReference type="PROSITE" id="PS01305">
    <property type="entry name" value="MOAA_NIFB_PQQE"/>
    <property type="match status" value="1"/>
</dbReference>
<dbReference type="GO" id="GO:0061799">
    <property type="term" value="F:cyclic pyranopterin monophosphate synthase activity"/>
    <property type="evidence" value="ECO:0007669"/>
    <property type="project" value="TreeGrafter"/>
</dbReference>
<evidence type="ECO:0000256" key="3">
    <source>
        <dbReference type="ARBA" id="ARBA00022485"/>
    </source>
</evidence>
<sequence>MLDKWGRSIDYLRVSLTNKCNMRCLYCRPASGDKTVLQTAKPEELLYLLSIFIEAGIKKIRLTGGEPLLFPGIIDFIKHIAILPKLEKIAMTTNGILLQQYSESLIKSGLGSINVSIDALTPSVFAAITRGADINKVIAGINSVCKYIPVKVNSVIIKGLNEQEIIPLVDFSREYNIAVRFIELMPFSQTKTYEGISEAQIKAVISSKYGKLYAEKDDASTAHYYSFADKRGKVGFISAMSHKFCSSCNRIRLMADGSLRPCLYSDAEYNLKDMLEKNYPREKIAAAVKEIIYEKPAQHAMQKKIFFNVKHKFMSEIGG</sequence>
<dbReference type="SFLD" id="SFLDG01386">
    <property type="entry name" value="main_SPASM_domain-containing"/>
    <property type="match status" value="1"/>
</dbReference>
<keyword evidence="4" id="KW-0949">S-adenosyl-L-methionine</keyword>
<dbReference type="SFLD" id="SFLDS00029">
    <property type="entry name" value="Radical_SAM"/>
    <property type="match status" value="1"/>
</dbReference>
<feature type="domain" description="Radical SAM core" evidence="13">
    <location>
        <begin position="4"/>
        <end position="222"/>
    </location>
</feature>
<dbReference type="Proteomes" id="UP000295188">
    <property type="component" value="Unassembled WGS sequence"/>
</dbReference>
<dbReference type="InterPro" id="IPR050105">
    <property type="entry name" value="MoCo_biosynth_MoaA/MoaC"/>
</dbReference>
<evidence type="ECO:0000256" key="1">
    <source>
        <dbReference type="ARBA" id="ARBA00001966"/>
    </source>
</evidence>
<dbReference type="PROSITE" id="PS51918">
    <property type="entry name" value="RADICAL_SAM"/>
    <property type="match status" value="1"/>
</dbReference>
<dbReference type="Gene3D" id="3.20.20.70">
    <property type="entry name" value="Aldolase class I"/>
    <property type="match status" value="1"/>
</dbReference>
<evidence type="ECO:0000256" key="12">
    <source>
        <dbReference type="ARBA" id="ARBA00048697"/>
    </source>
</evidence>
<comment type="caution">
    <text evidence="14">The sequence shown here is derived from an EMBL/GenBank/DDBJ whole genome shotgun (WGS) entry which is preliminary data.</text>
</comment>
<dbReference type="GO" id="GO:0005525">
    <property type="term" value="F:GTP binding"/>
    <property type="evidence" value="ECO:0007669"/>
    <property type="project" value="UniProtKB-KW"/>
</dbReference>
<keyword evidence="7" id="KW-0408">Iron</keyword>
<dbReference type="GO" id="GO:0006777">
    <property type="term" value="P:Mo-molybdopterin cofactor biosynthetic process"/>
    <property type="evidence" value="ECO:0007669"/>
    <property type="project" value="UniProtKB-KW"/>
</dbReference>
<dbReference type="CDD" id="cd01335">
    <property type="entry name" value="Radical_SAM"/>
    <property type="match status" value="1"/>
</dbReference>
<keyword evidence="15" id="KW-1185">Reference proteome</keyword>
<evidence type="ECO:0000313" key="14">
    <source>
        <dbReference type="EMBL" id="TCS78997.1"/>
    </source>
</evidence>
<evidence type="ECO:0000313" key="15">
    <source>
        <dbReference type="Proteomes" id="UP000295188"/>
    </source>
</evidence>
<keyword evidence="11" id="KW-0456">Lyase</keyword>
<dbReference type="SFLD" id="SFLDG01067">
    <property type="entry name" value="SPASM/twitch_domain_containing"/>
    <property type="match status" value="1"/>
</dbReference>
<dbReference type="SMART" id="SM00729">
    <property type="entry name" value="Elp3"/>
    <property type="match status" value="1"/>
</dbReference>
<evidence type="ECO:0000256" key="6">
    <source>
        <dbReference type="ARBA" id="ARBA00022741"/>
    </source>
</evidence>
<dbReference type="InterPro" id="IPR013785">
    <property type="entry name" value="Aldolase_TIM"/>
</dbReference>
<evidence type="ECO:0000256" key="4">
    <source>
        <dbReference type="ARBA" id="ARBA00022691"/>
    </source>
</evidence>
<evidence type="ECO:0000256" key="2">
    <source>
        <dbReference type="ARBA" id="ARBA00012167"/>
    </source>
</evidence>
<dbReference type="GO" id="GO:0051539">
    <property type="term" value="F:4 iron, 4 sulfur cluster binding"/>
    <property type="evidence" value="ECO:0007669"/>
    <property type="project" value="UniProtKB-KW"/>
</dbReference>
<comment type="cofactor">
    <cofactor evidence="1">
        <name>[4Fe-4S] cluster</name>
        <dbReference type="ChEBI" id="CHEBI:49883"/>
    </cofactor>
</comment>
<keyword evidence="3" id="KW-0004">4Fe-4S</keyword>
<dbReference type="SFLD" id="SFLDG01383">
    <property type="entry name" value="cyclic_pyranopterin_phosphate"/>
    <property type="match status" value="1"/>
</dbReference>
<keyword evidence="9" id="KW-0342">GTP-binding</keyword>
<comment type="catalytic activity">
    <reaction evidence="12">
        <text>GTP + AH2 + S-adenosyl-L-methionine = (8S)-3',8-cyclo-7,8-dihydroguanosine 5'-triphosphate + 5'-deoxyadenosine + L-methionine + A + H(+)</text>
        <dbReference type="Rhea" id="RHEA:49576"/>
        <dbReference type="ChEBI" id="CHEBI:13193"/>
        <dbReference type="ChEBI" id="CHEBI:15378"/>
        <dbReference type="ChEBI" id="CHEBI:17319"/>
        <dbReference type="ChEBI" id="CHEBI:17499"/>
        <dbReference type="ChEBI" id="CHEBI:37565"/>
        <dbReference type="ChEBI" id="CHEBI:57844"/>
        <dbReference type="ChEBI" id="CHEBI:59789"/>
        <dbReference type="ChEBI" id="CHEBI:131766"/>
        <dbReference type="EC" id="4.1.99.22"/>
    </reaction>
</comment>
<evidence type="ECO:0000256" key="7">
    <source>
        <dbReference type="ARBA" id="ARBA00023004"/>
    </source>
</evidence>
<dbReference type="InterPro" id="IPR007197">
    <property type="entry name" value="rSAM"/>
</dbReference>
<proteinExistence type="predicted"/>
<dbReference type="InterPro" id="IPR010505">
    <property type="entry name" value="MoaA_twitch"/>
</dbReference>
<dbReference type="PANTHER" id="PTHR22960:SF0">
    <property type="entry name" value="MOLYBDENUM COFACTOR BIOSYNTHESIS PROTEIN 1"/>
    <property type="match status" value="1"/>
</dbReference>
<protein>
    <recommendedName>
        <fullName evidence="2">GTP 3',8-cyclase</fullName>
        <ecNumber evidence="2">4.1.99.22</ecNumber>
    </recommendedName>
</protein>
<evidence type="ECO:0000256" key="5">
    <source>
        <dbReference type="ARBA" id="ARBA00022723"/>
    </source>
</evidence>
<keyword evidence="6" id="KW-0547">Nucleotide-binding</keyword>
<reference evidence="14 15" key="1">
    <citation type="submission" date="2019-03" db="EMBL/GenBank/DDBJ databases">
        <title>Genomic Encyclopedia of Type Strains, Phase IV (KMG-IV): sequencing the most valuable type-strain genomes for metagenomic binning, comparative biology and taxonomic classification.</title>
        <authorList>
            <person name="Goeker M."/>
        </authorList>
    </citation>
    <scope>NUCLEOTIDE SEQUENCE [LARGE SCALE GENOMIC DNA]</scope>
    <source>
        <strain evidence="14 15">DSM 20467</strain>
    </source>
</reference>
<accession>A0A4R3K7Y9</accession>
<dbReference type="UniPathway" id="UPA00344"/>
<keyword evidence="10" id="KW-0501">Molybdenum cofactor biosynthesis</keyword>
<evidence type="ECO:0000256" key="10">
    <source>
        <dbReference type="ARBA" id="ARBA00023150"/>
    </source>
</evidence>
<dbReference type="InterPro" id="IPR000385">
    <property type="entry name" value="MoaA_NifB_PqqE_Fe-S-bd_CS"/>
</dbReference>
<keyword evidence="5" id="KW-0479">Metal-binding</keyword>
<dbReference type="GO" id="GO:0046872">
    <property type="term" value="F:metal ion binding"/>
    <property type="evidence" value="ECO:0007669"/>
    <property type="project" value="UniProtKB-KW"/>
</dbReference>
<dbReference type="CDD" id="cd21117">
    <property type="entry name" value="Twitch_MoaA"/>
    <property type="match status" value="1"/>
</dbReference>
<dbReference type="InterPro" id="IPR013483">
    <property type="entry name" value="MoaA"/>
</dbReference>
<dbReference type="Pfam" id="PF06463">
    <property type="entry name" value="Mob_synth_C"/>
    <property type="match status" value="1"/>
</dbReference>
<keyword evidence="8" id="KW-0411">Iron-sulfur</keyword>
<name>A0A4R3K7Y9_9FIRM</name>
<evidence type="ECO:0000256" key="9">
    <source>
        <dbReference type="ARBA" id="ARBA00023134"/>
    </source>
</evidence>
<dbReference type="SUPFAM" id="SSF102114">
    <property type="entry name" value="Radical SAM enzymes"/>
    <property type="match status" value="1"/>
</dbReference>
<evidence type="ECO:0000256" key="11">
    <source>
        <dbReference type="ARBA" id="ARBA00023239"/>
    </source>
</evidence>
<dbReference type="InterPro" id="IPR040064">
    <property type="entry name" value="MoaA-like"/>
</dbReference>
<dbReference type="Pfam" id="PF04055">
    <property type="entry name" value="Radical_SAM"/>
    <property type="match status" value="1"/>
</dbReference>
<dbReference type="EC" id="4.1.99.22" evidence="2"/>
<dbReference type="GO" id="GO:0061798">
    <property type="term" value="F:GTP 3',8'-cyclase activity"/>
    <property type="evidence" value="ECO:0007669"/>
    <property type="project" value="UniProtKB-EC"/>
</dbReference>
<organism evidence="14 15">
    <name type="scientific">Pectinatus cerevisiiphilus</name>
    <dbReference type="NCBI Taxonomy" id="86956"/>
    <lineage>
        <taxon>Bacteria</taxon>
        <taxon>Bacillati</taxon>
        <taxon>Bacillota</taxon>
        <taxon>Negativicutes</taxon>
        <taxon>Selenomonadales</taxon>
        <taxon>Selenomonadaceae</taxon>
        <taxon>Pectinatus</taxon>
    </lineage>
</organism>
<dbReference type="InterPro" id="IPR006638">
    <property type="entry name" value="Elp3/MiaA/NifB-like_rSAM"/>
</dbReference>